<reference evidence="1 2" key="1">
    <citation type="journal article" date="2022" name="bioRxiv">
        <title>The genome of the oomycete Peronosclerospora sorghi, a cosmopolitan pathogen of maize and sorghum, is inflated with dispersed pseudogenes.</title>
        <authorList>
            <person name="Fletcher K."/>
            <person name="Martin F."/>
            <person name="Isakeit T."/>
            <person name="Cavanaugh K."/>
            <person name="Magill C."/>
            <person name="Michelmore R."/>
        </authorList>
    </citation>
    <scope>NUCLEOTIDE SEQUENCE [LARGE SCALE GENOMIC DNA]</scope>
    <source>
        <strain evidence="1">P6</strain>
    </source>
</reference>
<accession>A0ACC0WGX2</accession>
<dbReference type="Proteomes" id="UP001163321">
    <property type="component" value="Chromosome 13"/>
</dbReference>
<evidence type="ECO:0000313" key="1">
    <source>
        <dbReference type="EMBL" id="KAI9917296.1"/>
    </source>
</evidence>
<gene>
    <name evidence="1" type="ORF">PsorP6_012623</name>
</gene>
<comment type="caution">
    <text evidence="1">The sequence shown here is derived from an EMBL/GenBank/DDBJ whole genome shotgun (WGS) entry which is preliminary data.</text>
</comment>
<proteinExistence type="predicted"/>
<organism evidence="1 2">
    <name type="scientific">Peronosclerospora sorghi</name>
    <dbReference type="NCBI Taxonomy" id="230839"/>
    <lineage>
        <taxon>Eukaryota</taxon>
        <taxon>Sar</taxon>
        <taxon>Stramenopiles</taxon>
        <taxon>Oomycota</taxon>
        <taxon>Peronosporomycetes</taxon>
        <taxon>Peronosporales</taxon>
        <taxon>Peronosporaceae</taxon>
        <taxon>Peronosclerospora</taxon>
    </lineage>
</organism>
<evidence type="ECO:0000313" key="2">
    <source>
        <dbReference type="Proteomes" id="UP001163321"/>
    </source>
</evidence>
<keyword evidence="2" id="KW-1185">Reference proteome</keyword>
<sequence length="107" mass="12539">MGFVACGGDRCIYEKKNGDNLEYWIDYGPGYQDHQRFHINDIGFIKRLLGMDINCSPVQREMYITQQKHMEETTEMFHQVRVRTTTNPCDPSTELSVEDSTNRTKEK</sequence>
<name>A0ACC0WGX2_9STRA</name>
<protein>
    <submittedName>
        <fullName evidence="1">Uncharacterized protein</fullName>
    </submittedName>
</protein>
<dbReference type="EMBL" id="CM047592">
    <property type="protein sequence ID" value="KAI9917296.1"/>
    <property type="molecule type" value="Genomic_DNA"/>
</dbReference>